<evidence type="ECO:0000256" key="1">
    <source>
        <dbReference type="ARBA" id="ARBA00022737"/>
    </source>
</evidence>
<dbReference type="OrthoDB" id="9995210at2759"/>
<dbReference type="SUPFAM" id="SSF48403">
    <property type="entry name" value="Ankyrin repeat"/>
    <property type="match status" value="1"/>
</dbReference>
<name>A0A672SJ80_SINGR</name>
<dbReference type="PANTHER" id="PTHR24171:SF9">
    <property type="entry name" value="ANKYRIN REPEAT DOMAIN-CONTAINING PROTEIN 39"/>
    <property type="match status" value="1"/>
</dbReference>
<gene>
    <name evidence="4" type="primary">si:ch211-209a2.2</name>
</gene>
<dbReference type="InParanoid" id="A0A672SJ80"/>
<protein>
    <submittedName>
        <fullName evidence="4">L-asparaginase-like</fullName>
    </submittedName>
</protein>
<dbReference type="Proteomes" id="UP000472262">
    <property type="component" value="Unassembled WGS sequence"/>
</dbReference>
<proteinExistence type="predicted"/>
<feature type="repeat" description="ANK" evidence="3">
    <location>
        <begin position="178"/>
        <end position="210"/>
    </location>
</feature>
<dbReference type="PROSITE" id="PS50297">
    <property type="entry name" value="ANK_REP_REGION"/>
    <property type="match status" value="2"/>
</dbReference>
<dbReference type="Pfam" id="PF00023">
    <property type="entry name" value="Ank"/>
    <property type="match status" value="1"/>
</dbReference>
<dbReference type="Gene3D" id="1.25.40.20">
    <property type="entry name" value="Ankyrin repeat-containing domain"/>
    <property type="match status" value="2"/>
</dbReference>
<dbReference type="InterPro" id="IPR036770">
    <property type="entry name" value="Ankyrin_rpt-contain_sf"/>
</dbReference>
<evidence type="ECO:0000313" key="5">
    <source>
        <dbReference type="Proteomes" id="UP000472262"/>
    </source>
</evidence>
<dbReference type="SMART" id="SM00248">
    <property type="entry name" value="ANK"/>
    <property type="match status" value="3"/>
</dbReference>
<evidence type="ECO:0000313" key="4">
    <source>
        <dbReference type="Ensembl" id="ENSSGRP00000101612.1"/>
    </source>
</evidence>
<reference evidence="4" key="2">
    <citation type="submission" date="2025-09" db="UniProtKB">
        <authorList>
            <consortium name="Ensembl"/>
        </authorList>
    </citation>
    <scope>IDENTIFICATION</scope>
</reference>
<evidence type="ECO:0000256" key="2">
    <source>
        <dbReference type="ARBA" id="ARBA00023043"/>
    </source>
</evidence>
<sequence>MGVCMSRKEIPNEIYRYWSAVASSLRLGWLGTNNVRTEMKACQLALFPNLLNSSAVEEDILGLEEHLREGADVSSGDERGRTPLHVAAGEGHLNAVRFLLQQGADVNATDCYEETPLRDAIRCKSLEVVELLISAGARLEKFSEELGVEMCCLAFLGDTEQMGAWKKAGVSFNVSDAHGRTPLHVAVCTDQPEMVKFCIRNGSDLENFVDPPKPSSMKLISCGGGVSVHPPHTAVSFPSPLEITHTHTHTHPHIHIAESLHTTNTLCTVCQLVESLSGLRAHPKSVFVFNFCQLYLYCSPESRSQISLCADLSGG</sequence>
<dbReference type="Ensembl" id="ENSSGRT00000108055.1">
    <property type="protein sequence ID" value="ENSSGRP00000101612.1"/>
    <property type="gene ID" value="ENSSGRG00000050545.1"/>
</dbReference>
<reference evidence="4" key="1">
    <citation type="submission" date="2025-08" db="UniProtKB">
        <authorList>
            <consortium name="Ensembl"/>
        </authorList>
    </citation>
    <scope>IDENTIFICATION</scope>
</reference>
<dbReference type="PANTHER" id="PTHR24171">
    <property type="entry name" value="ANKYRIN REPEAT DOMAIN-CONTAINING PROTEIN 39-RELATED"/>
    <property type="match status" value="1"/>
</dbReference>
<keyword evidence="2 3" id="KW-0040">ANK repeat</keyword>
<feature type="repeat" description="ANK" evidence="3">
    <location>
        <begin position="79"/>
        <end position="111"/>
    </location>
</feature>
<organism evidence="4 5">
    <name type="scientific">Sinocyclocheilus grahami</name>
    <name type="common">Dianchi golden-line fish</name>
    <name type="synonym">Barbus grahami</name>
    <dbReference type="NCBI Taxonomy" id="75366"/>
    <lineage>
        <taxon>Eukaryota</taxon>
        <taxon>Metazoa</taxon>
        <taxon>Chordata</taxon>
        <taxon>Craniata</taxon>
        <taxon>Vertebrata</taxon>
        <taxon>Euteleostomi</taxon>
        <taxon>Actinopterygii</taxon>
        <taxon>Neopterygii</taxon>
        <taxon>Teleostei</taxon>
        <taxon>Ostariophysi</taxon>
        <taxon>Cypriniformes</taxon>
        <taxon>Cyprinidae</taxon>
        <taxon>Cyprininae</taxon>
        <taxon>Sinocyclocheilus</taxon>
    </lineage>
</organism>
<feature type="repeat" description="ANK" evidence="3">
    <location>
        <begin position="112"/>
        <end position="144"/>
    </location>
</feature>
<dbReference type="AlphaFoldDB" id="A0A672SJ80"/>
<dbReference type="KEGG" id="sgh:107595467"/>
<dbReference type="PRINTS" id="PR01415">
    <property type="entry name" value="ANKYRIN"/>
</dbReference>
<accession>A0A672SJ80</accession>
<keyword evidence="1" id="KW-0677">Repeat</keyword>
<dbReference type="InterPro" id="IPR002110">
    <property type="entry name" value="Ankyrin_rpt"/>
</dbReference>
<evidence type="ECO:0000256" key="3">
    <source>
        <dbReference type="PROSITE-ProRule" id="PRU00023"/>
    </source>
</evidence>
<keyword evidence="5" id="KW-1185">Reference proteome</keyword>
<dbReference type="GeneID" id="107595467"/>
<dbReference type="PROSITE" id="PS50088">
    <property type="entry name" value="ANK_REPEAT"/>
    <property type="match status" value="3"/>
</dbReference>
<dbReference type="Pfam" id="PF12796">
    <property type="entry name" value="Ank_2"/>
    <property type="match status" value="1"/>
</dbReference>